<protein>
    <submittedName>
        <fullName evidence="2">Uncharacterized protein</fullName>
    </submittedName>
</protein>
<evidence type="ECO:0000256" key="1">
    <source>
        <dbReference type="SAM" id="Phobius"/>
    </source>
</evidence>
<sequence>MDGFEVALVVALLVFAAWYGRPSHRSLFRAGLGFAYRYRLLIDDDFAALVMRAERWAWRAHALVLAVAAVVFAIAFQAPYDNVMAVLPPVGAAVVAARFVVGVAWAGREFPVAPGRPSVARVRVVRPSDLVHPVAWCCFVVWFASALGAIVVGIDRHQPAAAVTGATVALTVVAAVAVIMAWCRRPEPAADAAHLFLQDAWRASRIQQSLLELAVVGWVLAQVTYHGLGPESGGWQYLPLASGWAPLLALAVGRDRFRRRLWPELPATQVVVVGATP</sequence>
<keyword evidence="1" id="KW-0472">Membrane</keyword>
<dbReference type="Proteomes" id="UP001597229">
    <property type="component" value="Unassembled WGS sequence"/>
</dbReference>
<name>A0ABW3W4G9_9ACTN</name>
<evidence type="ECO:0000313" key="2">
    <source>
        <dbReference type="EMBL" id="MFD1250015.1"/>
    </source>
</evidence>
<feature type="transmembrane region" description="Helical" evidence="1">
    <location>
        <begin position="6"/>
        <end position="21"/>
    </location>
</feature>
<feature type="transmembrane region" description="Helical" evidence="1">
    <location>
        <begin position="234"/>
        <end position="253"/>
    </location>
</feature>
<organism evidence="2 3">
    <name type="scientific">Nocardioides ginsengisoli</name>
    <dbReference type="NCBI Taxonomy" id="363868"/>
    <lineage>
        <taxon>Bacteria</taxon>
        <taxon>Bacillati</taxon>
        <taxon>Actinomycetota</taxon>
        <taxon>Actinomycetes</taxon>
        <taxon>Propionibacteriales</taxon>
        <taxon>Nocardioidaceae</taxon>
        <taxon>Nocardioides</taxon>
    </lineage>
</organism>
<accession>A0ABW3W4G9</accession>
<gene>
    <name evidence="2" type="ORF">ACFQ3F_19615</name>
</gene>
<keyword evidence="1" id="KW-1133">Transmembrane helix</keyword>
<feature type="transmembrane region" description="Helical" evidence="1">
    <location>
        <begin position="60"/>
        <end position="80"/>
    </location>
</feature>
<feature type="transmembrane region" description="Helical" evidence="1">
    <location>
        <begin position="130"/>
        <end position="154"/>
    </location>
</feature>
<keyword evidence="3" id="KW-1185">Reference proteome</keyword>
<proteinExistence type="predicted"/>
<evidence type="ECO:0000313" key="3">
    <source>
        <dbReference type="Proteomes" id="UP001597229"/>
    </source>
</evidence>
<dbReference type="EMBL" id="JBHTLX010000023">
    <property type="protein sequence ID" value="MFD1250015.1"/>
    <property type="molecule type" value="Genomic_DNA"/>
</dbReference>
<keyword evidence="1" id="KW-0812">Transmembrane</keyword>
<reference evidence="3" key="1">
    <citation type="journal article" date="2019" name="Int. J. Syst. Evol. Microbiol.">
        <title>The Global Catalogue of Microorganisms (GCM) 10K type strain sequencing project: providing services to taxonomists for standard genome sequencing and annotation.</title>
        <authorList>
            <consortium name="The Broad Institute Genomics Platform"/>
            <consortium name="The Broad Institute Genome Sequencing Center for Infectious Disease"/>
            <person name="Wu L."/>
            <person name="Ma J."/>
        </authorList>
    </citation>
    <scope>NUCLEOTIDE SEQUENCE [LARGE SCALE GENOMIC DNA]</scope>
    <source>
        <strain evidence="3">CCUG 52478</strain>
    </source>
</reference>
<comment type="caution">
    <text evidence="2">The sequence shown here is derived from an EMBL/GenBank/DDBJ whole genome shotgun (WGS) entry which is preliminary data.</text>
</comment>
<feature type="transmembrane region" description="Helical" evidence="1">
    <location>
        <begin position="160"/>
        <end position="183"/>
    </location>
</feature>
<dbReference type="RefSeq" id="WP_367921193.1">
    <property type="nucleotide sequence ID" value="NZ_BAABAC010000040.1"/>
</dbReference>